<dbReference type="Pfam" id="PF04326">
    <property type="entry name" value="SLFN_AlbA_2"/>
    <property type="match status" value="1"/>
</dbReference>
<dbReference type="InterPro" id="IPR038475">
    <property type="entry name" value="RecG_C_sf"/>
</dbReference>
<feature type="domain" description="Schlafen AlbA-2" evidence="1">
    <location>
        <begin position="28"/>
        <end position="151"/>
    </location>
</feature>
<dbReference type="RefSeq" id="WP_110482352.1">
    <property type="nucleotide sequence ID" value="NZ_CP024988.1"/>
</dbReference>
<reference evidence="3" key="1">
    <citation type="submission" date="2017-11" db="EMBL/GenBank/DDBJ databases">
        <title>Otitis media/interna in a cat caused by the recently described species Corynebacterium provencense.</title>
        <authorList>
            <person name="Kittl S."/>
            <person name="Brodard I."/>
            <person name="Rychener L."/>
            <person name="Jores J."/>
            <person name="Roosje P."/>
            <person name="Gobeli Brawand S."/>
        </authorList>
    </citation>
    <scope>NUCLEOTIDE SEQUENCE [LARGE SCALE GENOMIC DNA]</scope>
    <source>
        <strain evidence="3">17KM38</strain>
    </source>
</reference>
<dbReference type="PANTHER" id="PTHR30595">
    <property type="entry name" value="GLPR-RELATED TRANSCRIPTIONAL REPRESSOR"/>
    <property type="match status" value="1"/>
</dbReference>
<dbReference type="PANTHER" id="PTHR30595:SF6">
    <property type="entry name" value="SCHLAFEN ALBA-2 DOMAIN-CONTAINING PROTEIN"/>
    <property type="match status" value="1"/>
</dbReference>
<name>A0A2Z3YR56_9CORY</name>
<dbReference type="InterPro" id="IPR038461">
    <property type="entry name" value="Schlafen_AlbA_2_dom_sf"/>
</dbReference>
<sequence>MSRKRALPNIVADALERIWEGATADDLESAVLDFKEDPAHTPTAHVTAKTADMLVRTAACFANGSAGRAFIVFGIADRTPGPAAFNGTGRDPADIAHTIFANTRPHLAVDAWSTQVHGARLVIIRVAAGMAVYTGFDGVVKHRVGDSCLPLDGAELAEMTRARRNPDPTAQPVALPASALDRNALAVARGLLAEHRDRTGQTPDQSPVRVPGNSTVRAGFSDDPAALFDALDLLTDDGSPTVAAKILFGMADPEHPVARHIFRDAGGEIVAETELHDPLVLAARSLHRLVRSHSDAGIPPTAQTEALNNALLHRDWSRPDPVVVYQSADMLRVSSPGGLPPGASAERLLSGPSQPRNPALVNAVQQLGMVEWSSRGFDRMWVSMLSAGFEPPTVDVRADSVDVVLFDGVADLGFVAALSAVRAEFGRGITRDAATLVVLRYLLGSSGGAGPRSAGAAVITLERVAALQQATEADARTLMTWLSQRGLLHRTSRRRDEWRLSDRTLAVVSGSGRSFSAE</sequence>
<dbReference type="KEGG" id="cpre:Csp1_27390"/>
<dbReference type="Gene3D" id="3.30.565.60">
    <property type="match status" value="1"/>
</dbReference>
<dbReference type="AlphaFoldDB" id="A0A2Z3YR56"/>
<dbReference type="EMBL" id="CP024988">
    <property type="protein sequence ID" value="AWT27482.1"/>
    <property type="molecule type" value="Genomic_DNA"/>
</dbReference>
<protein>
    <recommendedName>
        <fullName evidence="1">Schlafen AlbA-2 domain-containing protein</fullName>
    </recommendedName>
</protein>
<accession>A0A2Z3YR56</accession>
<dbReference type="Proteomes" id="UP000247696">
    <property type="component" value="Chromosome"/>
</dbReference>
<proteinExistence type="predicted"/>
<dbReference type="STRING" id="1737425.GCA_900049755_01759"/>
<evidence type="ECO:0000313" key="2">
    <source>
        <dbReference type="EMBL" id="AWT27482.1"/>
    </source>
</evidence>
<dbReference type="OrthoDB" id="9805115at2"/>
<gene>
    <name evidence="2" type="ORF">Csp1_27390</name>
</gene>
<keyword evidence="3" id="KW-1185">Reference proteome</keyword>
<evidence type="ECO:0000313" key="3">
    <source>
        <dbReference type="Proteomes" id="UP000247696"/>
    </source>
</evidence>
<organism evidence="2 3">
    <name type="scientific">Corynebacterium provencense</name>
    <dbReference type="NCBI Taxonomy" id="1737425"/>
    <lineage>
        <taxon>Bacteria</taxon>
        <taxon>Bacillati</taxon>
        <taxon>Actinomycetota</taxon>
        <taxon>Actinomycetes</taxon>
        <taxon>Mycobacteriales</taxon>
        <taxon>Corynebacteriaceae</taxon>
        <taxon>Corynebacterium</taxon>
    </lineage>
</organism>
<evidence type="ECO:0000259" key="1">
    <source>
        <dbReference type="Pfam" id="PF04326"/>
    </source>
</evidence>
<dbReference type="Gene3D" id="6.10.10.130">
    <property type="match status" value="1"/>
</dbReference>
<dbReference type="Gene3D" id="3.30.950.30">
    <property type="entry name" value="Schlafen, AAA domain"/>
    <property type="match status" value="1"/>
</dbReference>
<dbReference type="InterPro" id="IPR007421">
    <property type="entry name" value="Schlafen_AlbA_2_dom"/>
</dbReference>
<dbReference type="Pfam" id="PF13749">
    <property type="entry name" value="HATPase_c_4"/>
    <property type="match status" value="1"/>
</dbReference>